<dbReference type="FunFam" id="3.30.200.20:FF:000314">
    <property type="entry name" value="Serine/threonine protein kinase"/>
    <property type="match status" value="1"/>
</dbReference>
<evidence type="ECO:0000256" key="8">
    <source>
        <dbReference type="ARBA" id="ARBA00022777"/>
    </source>
</evidence>
<dbReference type="InterPro" id="IPR011009">
    <property type="entry name" value="Kinase-like_dom_sf"/>
</dbReference>
<evidence type="ECO:0000256" key="4">
    <source>
        <dbReference type="ARBA" id="ARBA00022527"/>
    </source>
</evidence>
<dbReference type="STRING" id="1071380.I2H4I0"/>
<dbReference type="eggNOG" id="KOG1152">
    <property type="taxonomic scope" value="Eukaryota"/>
</dbReference>
<evidence type="ECO:0000313" key="16">
    <source>
        <dbReference type="Proteomes" id="UP000002866"/>
    </source>
</evidence>
<evidence type="ECO:0000256" key="12">
    <source>
        <dbReference type="ARBA" id="ARBA00048679"/>
    </source>
</evidence>
<evidence type="ECO:0000256" key="3">
    <source>
        <dbReference type="ARBA" id="ARBA00022490"/>
    </source>
</evidence>
<feature type="domain" description="Protein kinase" evidence="14">
    <location>
        <begin position="1039"/>
        <end position="1297"/>
    </location>
</feature>
<gene>
    <name evidence="15" type="primary">TBLA0E02290</name>
    <name evidence="15" type="ORF">TBLA_0E02290</name>
</gene>
<dbReference type="SUPFAM" id="SSF56112">
    <property type="entry name" value="Protein kinase-like (PK-like)"/>
    <property type="match status" value="1"/>
</dbReference>
<evidence type="ECO:0000256" key="2">
    <source>
        <dbReference type="ARBA" id="ARBA00012513"/>
    </source>
</evidence>
<keyword evidence="4" id="KW-0723">Serine/threonine-protein kinase</keyword>
<dbReference type="Proteomes" id="UP000002866">
    <property type="component" value="Chromosome 5"/>
</dbReference>
<feature type="region of interest" description="Disordered" evidence="13">
    <location>
        <begin position="237"/>
        <end position="260"/>
    </location>
</feature>
<dbReference type="GO" id="GO:0060917">
    <property type="term" value="P:regulation of (1-&gt;6)-beta-D-glucan biosynthetic process"/>
    <property type="evidence" value="ECO:0007669"/>
    <property type="project" value="UniProtKB-ARBA"/>
</dbReference>
<dbReference type="PANTHER" id="PTHR24346">
    <property type="entry name" value="MAP/MICROTUBULE AFFINITY-REGULATING KINASE"/>
    <property type="match status" value="1"/>
</dbReference>
<keyword evidence="9" id="KW-0067">ATP-binding</keyword>
<comment type="subcellular location">
    <subcellularLocation>
        <location evidence="1">Cytoplasm</location>
    </subcellularLocation>
</comment>
<comment type="catalytic activity">
    <reaction evidence="12">
        <text>L-seryl-[protein] + ATP = O-phospho-L-seryl-[protein] + ADP + H(+)</text>
        <dbReference type="Rhea" id="RHEA:17989"/>
        <dbReference type="Rhea" id="RHEA-COMP:9863"/>
        <dbReference type="Rhea" id="RHEA-COMP:11604"/>
        <dbReference type="ChEBI" id="CHEBI:15378"/>
        <dbReference type="ChEBI" id="CHEBI:29999"/>
        <dbReference type="ChEBI" id="CHEBI:30616"/>
        <dbReference type="ChEBI" id="CHEBI:83421"/>
        <dbReference type="ChEBI" id="CHEBI:456216"/>
        <dbReference type="EC" id="2.7.11.1"/>
    </reaction>
</comment>
<dbReference type="Pfam" id="PF00069">
    <property type="entry name" value="Pkinase"/>
    <property type="match status" value="1"/>
</dbReference>
<dbReference type="GO" id="GO:0005634">
    <property type="term" value="C:nucleus"/>
    <property type="evidence" value="ECO:0007669"/>
    <property type="project" value="TreeGrafter"/>
</dbReference>
<dbReference type="EC" id="2.7.11.1" evidence="2"/>
<dbReference type="GO" id="GO:0006417">
    <property type="term" value="P:regulation of translation"/>
    <property type="evidence" value="ECO:0007669"/>
    <property type="project" value="UniProtKB-KW"/>
</dbReference>
<dbReference type="GO" id="GO:0035556">
    <property type="term" value="P:intracellular signal transduction"/>
    <property type="evidence" value="ECO:0007669"/>
    <property type="project" value="TreeGrafter"/>
</dbReference>
<dbReference type="EMBL" id="HE806320">
    <property type="protein sequence ID" value="CCH61282.1"/>
    <property type="molecule type" value="Genomic_DNA"/>
</dbReference>
<evidence type="ECO:0000256" key="11">
    <source>
        <dbReference type="ARBA" id="ARBA00047899"/>
    </source>
</evidence>
<proteinExistence type="predicted"/>
<dbReference type="Gene3D" id="3.30.200.20">
    <property type="entry name" value="Phosphorylase Kinase, domain 1"/>
    <property type="match status" value="1"/>
</dbReference>
<dbReference type="KEGG" id="tbl:TBLA_0E02290"/>
<dbReference type="Gene3D" id="1.10.510.10">
    <property type="entry name" value="Transferase(Phosphotransferase) domain 1"/>
    <property type="match status" value="1"/>
</dbReference>
<dbReference type="GO" id="GO:0045719">
    <property type="term" value="P:negative regulation of glycogen biosynthetic process"/>
    <property type="evidence" value="ECO:0007669"/>
    <property type="project" value="TreeGrafter"/>
</dbReference>
<dbReference type="SMART" id="SM00220">
    <property type="entry name" value="S_TKc"/>
    <property type="match status" value="1"/>
</dbReference>
<keyword evidence="8" id="KW-0418">Kinase</keyword>
<dbReference type="InterPro" id="IPR000719">
    <property type="entry name" value="Prot_kinase_dom"/>
</dbReference>
<keyword evidence="16" id="KW-1185">Reference proteome</keyword>
<protein>
    <recommendedName>
        <fullName evidence="2">non-specific serine/threonine protein kinase</fullName>
        <ecNumber evidence="2">2.7.11.1</ecNumber>
    </recommendedName>
</protein>
<dbReference type="InParanoid" id="I2H4I0"/>
<dbReference type="FunFam" id="1.10.510.10:FF:000320">
    <property type="entry name" value="Serine/threonine protein kinase"/>
    <property type="match status" value="1"/>
</dbReference>
<dbReference type="RefSeq" id="XP_004180801.1">
    <property type="nucleotide sequence ID" value="XM_004180753.1"/>
</dbReference>
<keyword evidence="3" id="KW-0963">Cytoplasm</keyword>
<feature type="region of interest" description="Disordered" evidence="13">
    <location>
        <begin position="424"/>
        <end position="449"/>
    </location>
</feature>
<evidence type="ECO:0000256" key="6">
    <source>
        <dbReference type="ARBA" id="ARBA00022679"/>
    </source>
</evidence>
<keyword evidence="5" id="KW-0597">Phosphoprotein</keyword>
<dbReference type="PANTHER" id="PTHR24346:SF51">
    <property type="entry name" value="PAS DOMAIN-CONTAINING SERINE_THREONINE-PROTEIN KINASE"/>
    <property type="match status" value="1"/>
</dbReference>
<dbReference type="GO" id="GO:0005829">
    <property type="term" value="C:cytosol"/>
    <property type="evidence" value="ECO:0007669"/>
    <property type="project" value="TreeGrafter"/>
</dbReference>
<name>I2H4I0_HENB6</name>
<dbReference type="OrthoDB" id="10252171at2759"/>
<dbReference type="InterPro" id="IPR000014">
    <property type="entry name" value="PAS"/>
</dbReference>
<feature type="region of interest" description="Disordered" evidence="13">
    <location>
        <begin position="44"/>
        <end position="73"/>
    </location>
</feature>
<evidence type="ECO:0000256" key="1">
    <source>
        <dbReference type="ARBA" id="ARBA00004496"/>
    </source>
</evidence>
<accession>I2H4I0</accession>
<feature type="compositionally biased region" description="Low complexity" evidence="13">
    <location>
        <begin position="430"/>
        <end position="447"/>
    </location>
</feature>
<feature type="compositionally biased region" description="Polar residues" evidence="13">
    <location>
        <begin position="50"/>
        <end position="63"/>
    </location>
</feature>
<dbReference type="GeneID" id="14496355"/>
<dbReference type="CDD" id="cd14004">
    <property type="entry name" value="STKc_PASK"/>
    <property type="match status" value="1"/>
</dbReference>
<evidence type="ECO:0000256" key="10">
    <source>
        <dbReference type="ARBA" id="ARBA00022845"/>
    </source>
</evidence>
<dbReference type="PROSITE" id="PS00108">
    <property type="entry name" value="PROTEIN_KINASE_ST"/>
    <property type="match status" value="1"/>
</dbReference>
<evidence type="ECO:0000256" key="13">
    <source>
        <dbReference type="SAM" id="MobiDB-lite"/>
    </source>
</evidence>
<keyword evidence="6" id="KW-0808">Transferase</keyword>
<comment type="catalytic activity">
    <reaction evidence="11">
        <text>L-threonyl-[protein] + ATP = O-phospho-L-threonyl-[protein] + ADP + H(+)</text>
        <dbReference type="Rhea" id="RHEA:46608"/>
        <dbReference type="Rhea" id="RHEA-COMP:11060"/>
        <dbReference type="Rhea" id="RHEA-COMP:11605"/>
        <dbReference type="ChEBI" id="CHEBI:15378"/>
        <dbReference type="ChEBI" id="CHEBI:30013"/>
        <dbReference type="ChEBI" id="CHEBI:30616"/>
        <dbReference type="ChEBI" id="CHEBI:61977"/>
        <dbReference type="ChEBI" id="CHEBI:456216"/>
        <dbReference type="EC" id="2.7.11.1"/>
    </reaction>
</comment>
<evidence type="ECO:0000259" key="14">
    <source>
        <dbReference type="PROSITE" id="PS50011"/>
    </source>
</evidence>
<dbReference type="PROSITE" id="PS50011">
    <property type="entry name" value="PROTEIN_KINASE_DOM"/>
    <property type="match status" value="1"/>
</dbReference>
<reference evidence="15 16" key="1">
    <citation type="journal article" date="2011" name="Proc. Natl. Acad. Sci. U.S.A.">
        <title>Evolutionary erosion of yeast sex chromosomes by mating-type switching accidents.</title>
        <authorList>
            <person name="Gordon J.L."/>
            <person name="Armisen D."/>
            <person name="Proux-Wera E."/>
            <person name="Oheigeartaigh S.S."/>
            <person name="Byrne K.P."/>
            <person name="Wolfe K.H."/>
        </authorList>
    </citation>
    <scope>NUCLEOTIDE SEQUENCE [LARGE SCALE GENOMIC DNA]</scope>
    <source>
        <strain evidence="16">ATCC 34711 / CBS 6284 / DSM 70876 / NBRC 10599 / NRRL Y-10934 / UCD 77-7</strain>
    </source>
</reference>
<evidence type="ECO:0000256" key="7">
    <source>
        <dbReference type="ARBA" id="ARBA00022741"/>
    </source>
</evidence>
<dbReference type="CDD" id="cd00130">
    <property type="entry name" value="PAS"/>
    <property type="match status" value="1"/>
</dbReference>
<evidence type="ECO:0000256" key="9">
    <source>
        <dbReference type="ARBA" id="ARBA00022840"/>
    </source>
</evidence>
<keyword evidence="10" id="KW-0810">Translation regulation</keyword>
<keyword evidence="7" id="KW-0547">Nucleotide-binding</keyword>
<dbReference type="GO" id="GO:0004674">
    <property type="term" value="F:protein serine/threonine kinase activity"/>
    <property type="evidence" value="ECO:0007669"/>
    <property type="project" value="UniProtKB-KW"/>
</dbReference>
<feature type="compositionally biased region" description="Polar residues" evidence="13">
    <location>
        <begin position="237"/>
        <end position="254"/>
    </location>
</feature>
<dbReference type="InterPro" id="IPR008271">
    <property type="entry name" value="Ser/Thr_kinase_AS"/>
</dbReference>
<organism evidence="15 16">
    <name type="scientific">Henningerozyma blattae (strain ATCC 34711 / CBS 6284 / DSM 70876 / NBRC 10599 / NRRL Y-10934 / UCD 77-7)</name>
    <name type="common">Yeast</name>
    <name type="synonym">Tetrapisispora blattae</name>
    <dbReference type="NCBI Taxonomy" id="1071380"/>
    <lineage>
        <taxon>Eukaryota</taxon>
        <taxon>Fungi</taxon>
        <taxon>Dikarya</taxon>
        <taxon>Ascomycota</taxon>
        <taxon>Saccharomycotina</taxon>
        <taxon>Saccharomycetes</taxon>
        <taxon>Saccharomycetales</taxon>
        <taxon>Saccharomycetaceae</taxon>
        <taxon>Henningerozyma</taxon>
    </lineage>
</organism>
<evidence type="ECO:0000313" key="15">
    <source>
        <dbReference type="EMBL" id="CCH61282.1"/>
    </source>
</evidence>
<evidence type="ECO:0000256" key="5">
    <source>
        <dbReference type="ARBA" id="ARBA00022553"/>
    </source>
</evidence>
<dbReference type="HOGENOM" id="CLU_004134_1_0_1"/>
<sequence>MPFIGASKSSHDLFDNLKAKHSISAKSFEPTSQPILTPIVTSDFTREESASPSQHEATPTSDTPPLLDNNDSLHLSNKSTHAYSYNPLSPNSLSVRLNILKRSLEILISNPNLLVAPTDGSVVHTRHLGEYIPNNFIHNHKKSDPISRNLNNAINSKLNAHSAALQAFVINTNCCSPGSPEANKDFDYAVVENAYDQQLNDSKFNPVRKTNLRRASSLHSLASHLKQKIKRDAQANASSTTTTVKHPHFLTSNPKGPFPVSAPIANKRRTKTLGAADNQSIMNGIKYLNIPDSANRDSTSSMDDKTLRHSLGEIMDYSNNYSPYVSDRESSNSSSVNDELLQFEKDNLQNLLNLLNDTLDNNSVENASNLHTISLFNMNKSLLKTSKTELIGEFEEKDSITTVNLKRILLDSLAVPFFQQNCPTKDENSESTSRTRSRTRAFTQRTRVQTQASPVDDNAGLCCIDDNCTSLPDYIRSLHIFTSGKNSSHQAIFTCELDNPWKFRAANDLACLIFGISNNTMKCLSLLDVLHPASRYFVMNKILTTKNQDVPLTGEIVSIIQPGSDGDPNQITLWASLWAKRKNNMLVCVFEKVPCDDGVLLLNKSTFNIEKAISGSELFYPCAEKTFCTLEDKNKIPALSDLSHSLSKLINDVRQGNLDTKDDELLSEEMKVSKYINDKRYFTLNHLSSNIPCAIATCCDEDGIRLHIHSLPYQAGLFIINTHTLKILGFNKSISKNMFGRHFSELINHSIVKILPTFPEMINFVSHHYPILNVHSPENKGLVFTEHFFRKIKAEIENDPEAFYISSGIDAKHSDGSIIKVDLQLHVMNESNILLWITHSRDIIFKDYNTTPSQLEILDENELTKVSTSNTSASSSLHLKIDDALKDNEKTLRDSKLISELRSKKNTERSVVTVDSAATEIPDENDNADKAINFDEIIEPALQKRLQLAKLYSSDKSRFTDSSNFRMDGDLIKKIILSPTANVSTDSLTADGSVASNTKSASALSVAGSFMNSETSLTSLPVTDEQIGSQKHSKKFTHFLVLQKMGEGAYSKVNMCYHKTKKYVVVIKMIYKDRILVDSWVRDRKLGTIPSEIQIMYTLNRKPHDNILRMIDFFEDDQYYYLETPVHGESGCIDLFDLIEFRTDMTEDEAKLIFKQVASGLQHLHSLGIVHRDIKDENVIIDSKGYVKIIDFGSAAYVKNGPFDVFVGTIDYAAPEVLAGNPYEGKPQDIWALGILLYTIIFKENPFYNIDEIIEGNVNFDNEASVNPVCVQLIKKMLIKTVPKRPDINEVFSDPWLQIE</sequence>
<dbReference type="GO" id="GO:0005524">
    <property type="term" value="F:ATP binding"/>
    <property type="evidence" value="ECO:0007669"/>
    <property type="project" value="UniProtKB-KW"/>
</dbReference>